<dbReference type="InterPro" id="IPR011990">
    <property type="entry name" value="TPR-like_helical_dom_sf"/>
</dbReference>
<dbReference type="RefSeq" id="WP_057388457.1">
    <property type="nucleotide sequence ID" value="NZ_CATOWM010000007.1"/>
</dbReference>
<proteinExistence type="predicted"/>
<evidence type="ECO:0000313" key="3">
    <source>
        <dbReference type="EMBL" id="MUI57932.1"/>
    </source>
</evidence>
<feature type="chain" id="PRO_5025657211" evidence="2">
    <location>
        <begin position="26"/>
        <end position="260"/>
    </location>
</feature>
<feature type="compositionally biased region" description="Polar residues" evidence="1">
    <location>
        <begin position="103"/>
        <end position="116"/>
    </location>
</feature>
<evidence type="ECO:0000256" key="2">
    <source>
        <dbReference type="SAM" id="SignalP"/>
    </source>
</evidence>
<dbReference type="PROSITE" id="PS51257">
    <property type="entry name" value="PROKAR_LIPOPROTEIN"/>
    <property type="match status" value="1"/>
</dbReference>
<protein>
    <submittedName>
        <fullName evidence="3">Tetratricopeptide repeat protein</fullName>
    </submittedName>
</protein>
<dbReference type="EMBL" id="WOAJ01000003">
    <property type="protein sequence ID" value="MUI57932.1"/>
    <property type="molecule type" value="Genomic_DNA"/>
</dbReference>
<accession>A0A6A9JYI4</accession>
<feature type="region of interest" description="Disordered" evidence="1">
    <location>
        <begin position="84"/>
        <end position="149"/>
    </location>
</feature>
<feature type="compositionally biased region" description="Polar residues" evidence="1">
    <location>
        <begin position="125"/>
        <end position="135"/>
    </location>
</feature>
<reference evidence="3" key="1">
    <citation type="submission" date="2019-11" db="EMBL/GenBank/DDBJ databases">
        <title>Genomes of ocular Pseudomonas aeruginosa isolates.</title>
        <authorList>
            <person name="Khan M."/>
            <person name="Rice S.A."/>
            <person name="Willcox M.D.P."/>
            <person name="Stapleton F."/>
        </authorList>
    </citation>
    <scope>NUCLEOTIDE SEQUENCE</scope>
    <source>
        <strain evidence="3">PA206</strain>
    </source>
</reference>
<dbReference type="SUPFAM" id="SSF48452">
    <property type="entry name" value="TPR-like"/>
    <property type="match status" value="1"/>
</dbReference>
<dbReference type="AlphaFoldDB" id="A0A6A9JYI4"/>
<comment type="caution">
    <text evidence="3">The sequence shown here is derived from an EMBL/GenBank/DDBJ whole genome shotgun (WGS) entry which is preliminary data.</text>
</comment>
<keyword evidence="2" id="KW-0732">Signal</keyword>
<gene>
    <name evidence="3" type="ORF">GNQ20_08985</name>
</gene>
<dbReference type="Pfam" id="PF14559">
    <property type="entry name" value="TPR_19"/>
    <property type="match status" value="1"/>
</dbReference>
<sequence>MKKIFVFAALAGSALLAGCASPQHGAIPVVDSGTPVSNQESGGFRITRTQVPRTQQGAATQGIPQGGDSGVVVMVPQGANSAPIQTFPAQSGAAPISSAPLGTGTQYQAPASSASTPPLGGSYNMPPSGTASRSAPTGIPASGSAGSLAADEQLDGPVLAMLTTAQQQQGSGDLNSAAASLERAQRIAPREPQVLYRLAQVRLAQGDAAQAEQVARRGLSYANGRPALQAGLWELIAQAREKQGDSAGAALARQKAKVSS</sequence>
<dbReference type="Gene3D" id="1.25.40.10">
    <property type="entry name" value="Tetratricopeptide repeat domain"/>
    <property type="match status" value="1"/>
</dbReference>
<feature type="signal peptide" evidence="2">
    <location>
        <begin position="1"/>
        <end position="25"/>
    </location>
</feature>
<name>A0A6A9JYI4_PSEAI</name>
<evidence type="ECO:0000256" key="1">
    <source>
        <dbReference type="SAM" id="MobiDB-lite"/>
    </source>
</evidence>
<organism evidence="3">
    <name type="scientific">Pseudomonas aeruginosa</name>
    <dbReference type="NCBI Taxonomy" id="287"/>
    <lineage>
        <taxon>Bacteria</taxon>
        <taxon>Pseudomonadati</taxon>
        <taxon>Pseudomonadota</taxon>
        <taxon>Gammaproteobacteria</taxon>
        <taxon>Pseudomonadales</taxon>
        <taxon>Pseudomonadaceae</taxon>
        <taxon>Pseudomonas</taxon>
    </lineage>
</organism>